<dbReference type="GO" id="GO:0005829">
    <property type="term" value="C:cytosol"/>
    <property type="evidence" value="ECO:0007669"/>
    <property type="project" value="TreeGrafter"/>
</dbReference>
<evidence type="ECO:0000256" key="2">
    <source>
        <dbReference type="ARBA" id="ARBA00022679"/>
    </source>
</evidence>
<evidence type="ECO:0000256" key="1">
    <source>
        <dbReference type="ARBA" id="ARBA00010990"/>
    </source>
</evidence>
<dbReference type="PANTHER" id="PTHR12215:SF10">
    <property type="entry name" value="L-AMINOADIPATE-SEMIALDEHYDE DEHYDROGENASE-PHOSPHOPANTETHEINYL TRANSFERASE"/>
    <property type="match status" value="1"/>
</dbReference>
<comment type="similarity">
    <text evidence="1">Belongs to the P-Pant transferase superfamily. Gsp/Sfp/HetI/AcpT family.</text>
</comment>
<dbReference type="GO" id="GO:0000287">
    <property type="term" value="F:magnesium ion binding"/>
    <property type="evidence" value="ECO:0007669"/>
    <property type="project" value="InterPro"/>
</dbReference>
<dbReference type="GO" id="GO:0019878">
    <property type="term" value="P:lysine biosynthetic process via aminoadipic acid"/>
    <property type="evidence" value="ECO:0007669"/>
    <property type="project" value="TreeGrafter"/>
</dbReference>
<reference evidence="5" key="1">
    <citation type="submission" date="2016-10" db="EMBL/GenBank/DDBJ databases">
        <authorList>
            <person name="Varghese N."/>
            <person name="Submissions S."/>
        </authorList>
    </citation>
    <scope>NUCLEOTIDE SEQUENCE [LARGE SCALE GENOMIC DNA]</scope>
    <source>
        <strain evidence="5">ATCC 23835</strain>
    </source>
</reference>
<dbReference type="Gene3D" id="3.90.470.20">
    <property type="entry name" value="4'-phosphopantetheinyl transferase domain"/>
    <property type="match status" value="2"/>
</dbReference>
<feature type="domain" description="4'-phosphopantetheinyl transferase" evidence="3">
    <location>
        <begin position="99"/>
        <end position="166"/>
    </location>
</feature>
<dbReference type="GO" id="GO:0008897">
    <property type="term" value="F:holo-[acyl-carrier-protein] synthase activity"/>
    <property type="evidence" value="ECO:0007669"/>
    <property type="project" value="InterPro"/>
</dbReference>
<keyword evidence="5" id="KW-1185">Reference proteome</keyword>
<accession>A0A1H1YZK1</accession>
<dbReference type="Pfam" id="PF01648">
    <property type="entry name" value="ACPS"/>
    <property type="match status" value="1"/>
</dbReference>
<dbReference type="Proteomes" id="UP000199524">
    <property type="component" value="Chromosome I"/>
</dbReference>
<dbReference type="SUPFAM" id="SSF56214">
    <property type="entry name" value="4'-phosphopantetheinyl transferase"/>
    <property type="match status" value="1"/>
</dbReference>
<dbReference type="EMBL" id="LT629777">
    <property type="protein sequence ID" value="SDT26850.1"/>
    <property type="molecule type" value="Genomic_DNA"/>
</dbReference>
<dbReference type="InterPro" id="IPR008278">
    <property type="entry name" value="4-PPantetheinyl_Trfase_dom"/>
</dbReference>
<organism evidence="4 5">
    <name type="scientific">Pseudomonas asplenii</name>
    <dbReference type="NCBI Taxonomy" id="53407"/>
    <lineage>
        <taxon>Bacteria</taxon>
        <taxon>Pseudomonadati</taxon>
        <taxon>Pseudomonadota</taxon>
        <taxon>Gammaproteobacteria</taxon>
        <taxon>Pseudomonadales</taxon>
        <taxon>Pseudomonadaceae</taxon>
        <taxon>Pseudomonas</taxon>
    </lineage>
</organism>
<gene>
    <name evidence="4" type="ORF">SAMN05216598_4727</name>
</gene>
<keyword evidence="2 4" id="KW-0808">Transferase</keyword>
<evidence type="ECO:0000313" key="5">
    <source>
        <dbReference type="Proteomes" id="UP000199524"/>
    </source>
</evidence>
<evidence type="ECO:0000259" key="3">
    <source>
        <dbReference type="Pfam" id="PF01648"/>
    </source>
</evidence>
<protein>
    <submittedName>
        <fullName evidence="4">4'-phosphopantetheinyl transferase</fullName>
    </submittedName>
</protein>
<sequence>MLSLPLHSWPGPQPSWQQGILLIGTRHKPGTSRAEARERIRQALGSVLAQTLSIRADAISFPRNPGNRPRVLIAGRAEPGLSISHEGTLSVAALNLHGAVGIDLMQVQEVPDWETIACDYLGPHTTRQLQQVAEEQRPTAFAQAWCLREAMLKCAGLPLVEWSDTTQPPGRSFTLDLPATVQGVVVLPDAEDAWAPGLTA</sequence>
<dbReference type="PANTHER" id="PTHR12215">
    <property type="entry name" value="PHOSPHOPANTETHEINE TRANSFERASE"/>
    <property type="match status" value="1"/>
</dbReference>
<name>A0A1H1YZK1_9PSED</name>
<dbReference type="AlphaFoldDB" id="A0A1H1YZK1"/>
<dbReference type="InterPro" id="IPR037143">
    <property type="entry name" value="4-PPantetheinyl_Trfase_dom_sf"/>
</dbReference>
<dbReference type="RefSeq" id="WP_090209377.1">
    <property type="nucleotide sequence ID" value="NZ_LT629777.1"/>
</dbReference>
<dbReference type="InterPro" id="IPR050559">
    <property type="entry name" value="P-Pant_transferase_sf"/>
</dbReference>
<dbReference type="GeneID" id="300209602"/>
<evidence type="ECO:0000313" key="4">
    <source>
        <dbReference type="EMBL" id="SDT26850.1"/>
    </source>
</evidence>
<proteinExistence type="inferred from homology"/>